<feature type="region of interest" description="Disordered" evidence="4">
    <location>
        <begin position="765"/>
        <end position="801"/>
    </location>
</feature>
<comment type="subunit">
    <text evidence="3">Binds to multiple calmodulin (CaM) in the presence of Ca(2+) and CaM-like proteins.</text>
</comment>
<dbReference type="PANTHER" id="PTHR32295:SF180">
    <property type="entry name" value="DUF4005 DOMAIN-CONTAINING PROTEIN"/>
    <property type="match status" value="1"/>
</dbReference>
<feature type="compositionally biased region" description="Basic and acidic residues" evidence="4">
    <location>
        <begin position="394"/>
        <end position="413"/>
    </location>
</feature>
<feature type="domain" description="DUF4005" evidence="5">
    <location>
        <begin position="476"/>
        <end position="548"/>
    </location>
</feature>
<feature type="compositionally biased region" description="Basic and acidic residues" evidence="4">
    <location>
        <begin position="23"/>
        <end position="45"/>
    </location>
</feature>
<evidence type="ECO:0000256" key="2">
    <source>
        <dbReference type="ARBA" id="ARBA00024341"/>
    </source>
</evidence>
<feature type="region of interest" description="Disordered" evidence="4">
    <location>
        <begin position="547"/>
        <end position="670"/>
    </location>
</feature>
<comment type="similarity">
    <text evidence="2">Belongs to the IQD family.</text>
</comment>
<dbReference type="InterPro" id="IPR025064">
    <property type="entry name" value="DUF4005"/>
</dbReference>
<accession>A0A3P6E5T9</accession>
<feature type="compositionally biased region" description="Polar residues" evidence="4">
    <location>
        <begin position="46"/>
        <end position="61"/>
    </location>
</feature>
<organism evidence="6">
    <name type="scientific">Brassica oleracea</name>
    <name type="common">Wild cabbage</name>
    <dbReference type="NCBI Taxonomy" id="3712"/>
    <lineage>
        <taxon>Eukaryota</taxon>
        <taxon>Viridiplantae</taxon>
        <taxon>Streptophyta</taxon>
        <taxon>Embryophyta</taxon>
        <taxon>Tracheophyta</taxon>
        <taxon>Spermatophyta</taxon>
        <taxon>Magnoliopsida</taxon>
        <taxon>eudicotyledons</taxon>
        <taxon>Gunneridae</taxon>
        <taxon>Pentapetalae</taxon>
        <taxon>rosids</taxon>
        <taxon>malvids</taxon>
        <taxon>Brassicales</taxon>
        <taxon>Brassicaceae</taxon>
        <taxon>Brassiceae</taxon>
        <taxon>Brassica</taxon>
    </lineage>
</organism>
<dbReference type="PANTHER" id="PTHR32295">
    <property type="entry name" value="IQ-DOMAIN 5-RELATED"/>
    <property type="match status" value="1"/>
</dbReference>
<feature type="compositionally biased region" description="Polar residues" evidence="4">
    <location>
        <begin position="549"/>
        <end position="561"/>
    </location>
</feature>
<dbReference type="InterPro" id="IPR000048">
    <property type="entry name" value="IQ_motif_EF-hand-BS"/>
</dbReference>
<feature type="compositionally biased region" description="Basic and acidic residues" evidence="4">
    <location>
        <begin position="601"/>
        <end position="613"/>
    </location>
</feature>
<feature type="compositionally biased region" description="Basic and acidic residues" evidence="4">
    <location>
        <begin position="354"/>
        <end position="376"/>
    </location>
</feature>
<feature type="compositionally biased region" description="Basic and acidic residues" evidence="4">
    <location>
        <begin position="421"/>
        <end position="431"/>
    </location>
</feature>
<reference evidence="6" key="1">
    <citation type="submission" date="2018-11" db="EMBL/GenBank/DDBJ databases">
        <authorList>
            <consortium name="Genoscope - CEA"/>
            <person name="William W."/>
        </authorList>
    </citation>
    <scope>NUCLEOTIDE SEQUENCE</scope>
</reference>
<feature type="compositionally biased region" description="Polar residues" evidence="4">
    <location>
        <begin position="614"/>
        <end position="636"/>
    </location>
</feature>
<proteinExistence type="inferred from homology"/>
<feature type="region of interest" description="Disordered" evidence="4">
    <location>
        <begin position="258"/>
        <end position="535"/>
    </location>
</feature>
<feature type="compositionally biased region" description="Polar residues" evidence="4">
    <location>
        <begin position="569"/>
        <end position="578"/>
    </location>
</feature>
<protein>
    <recommendedName>
        <fullName evidence="5">DUF4005 domain-containing protein</fullName>
    </recommendedName>
</protein>
<feature type="compositionally biased region" description="Polar residues" evidence="4">
    <location>
        <begin position="587"/>
        <end position="598"/>
    </location>
</feature>
<dbReference type="Pfam" id="PF13178">
    <property type="entry name" value="DUF4005"/>
    <property type="match status" value="1"/>
</dbReference>
<evidence type="ECO:0000259" key="5">
    <source>
        <dbReference type="Pfam" id="PF13178"/>
    </source>
</evidence>
<evidence type="ECO:0000313" key="6">
    <source>
        <dbReference type="EMBL" id="VDD30624.1"/>
    </source>
</evidence>
<feature type="compositionally biased region" description="Basic and acidic residues" evidence="4">
    <location>
        <begin position="638"/>
        <end position="659"/>
    </location>
</feature>
<dbReference type="EMBL" id="LR031875">
    <property type="protein sequence ID" value="VDD30624.1"/>
    <property type="molecule type" value="Genomic_DNA"/>
</dbReference>
<gene>
    <name evidence="6" type="ORF">BOLC9T55947H</name>
</gene>
<sequence length="903" mass="99346">MGKTPSPGKWIKSLLGKKSSKSSLDKGTDKLRSAKKEEPVVKVKDNSNVSTLPTNPSPVLSSQEVAATQTVLVPDVVVLENQPKRNGTNANPESGDDTEELKLEEDATKVSSLNSSFYISDREEFQMLKGVIKLQAVIRGHLVRRQAVATYSCIWGIVKLQALVRGKIARSSVTGVHLQKTNPQTLQGSTYSWLEGSTKLSMIDKLLVSSPMVSPLKIHYGPEDSNSAKVWLERWTQLQVWSPGPLVIRSLVPKSQTKKPSFQAVEADKGKLKRGIKKPPGGLNTGSGSSSSRSTAEKQSVRKASTLGKEVSNDKPKQSSRKSTSAIKEGSSSLEVKDEKPRISLKKANGIEVKPTRKSAEKKKEVGDSVQKEVPGDKVSSSVVDTPEEEEEVKDSSETVSKEVDLDKDEKSLVLDTPEQGELKTEEKNDKAEEEIQEPDVQISSENGNAASEFTKQSDRRASLPAKIENQQQDDGVTHSGRKIPSYMAPTASAKARVRGGQGSPRFGGQEKHEKNGITRRHSLPPGANGKLSAMSPRAHRLLIASAKGSMNSDRSFSSSKDIGGFTRGFSTAPQHANRNLRAPELINQQAFQFSASHKGSGREKKIETDARNHLQNRGYKTQNQSWQERGSQRRSYQARERSKFDSDRYSRPSREHHSQRSLPGPPSKSYYREVQKIAHDPRDTGFSASKSIHANVERGNPQHASQGMIPQSVLNEARGEARDVLLQYTKCADPTEMEVREERVRQAEERGQVEANARKIARASLNSSEEQWMSPAKSSSERVPASQRLGPNEQAKEPNVGLVVSEGADNSRRRTPISQWLGDVATSPIKSPRVPAVLRLGTGHSGSPSKLPEDKIPLKRKPGRPPGRVGLKRKKESRWAKPQGRRIQGNIPIRLTTYLYAT</sequence>
<dbReference type="GO" id="GO:0005516">
    <property type="term" value="F:calmodulin binding"/>
    <property type="evidence" value="ECO:0007669"/>
    <property type="project" value="UniProtKB-KW"/>
</dbReference>
<keyword evidence="1" id="KW-0112">Calmodulin-binding</keyword>
<feature type="compositionally biased region" description="Polar residues" evidence="4">
    <location>
        <begin position="442"/>
        <end position="455"/>
    </location>
</feature>
<dbReference type="Pfam" id="PF00612">
    <property type="entry name" value="IQ"/>
    <property type="match status" value="1"/>
</dbReference>
<evidence type="ECO:0000256" key="4">
    <source>
        <dbReference type="SAM" id="MobiDB-lite"/>
    </source>
</evidence>
<dbReference type="PROSITE" id="PS50096">
    <property type="entry name" value="IQ"/>
    <property type="match status" value="2"/>
</dbReference>
<feature type="region of interest" description="Disordered" evidence="4">
    <location>
        <begin position="841"/>
        <end position="884"/>
    </location>
</feature>
<name>A0A3P6E5T9_BRAOL</name>
<feature type="compositionally biased region" description="Polar residues" evidence="4">
    <location>
        <begin position="321"/>
        <end position="334"/>
    </location>
</feature>
<feature type="region of interest" description="Disordered" evidence="4">
    <location>
        <begin position="1"/>
        <end position="61"/>
    </location>
</feature>
<dbReference type="AlphaFoldDB" id="A0A3P6E5T9"/>
<evidence type="ECO:0000256" key="1">
    <source>
        <dbReference type="ARBA" id="ARBA00022860"/>
    </source>
</evidence>
<evidence type="ECO:0000256" key="3">
    <source>
        <dbReference type="ARBA" id="ARBA00024378"/>
    </source>
</evidence>